<proteinExistence type="predicted"/>
<protein>
    <submittedName>
        <fullName evidence="1">Uncharacterized protein</fullName>
    </submittedName>
</protein>
<dbReference type="EMBL" id="CP099426">
    <property type="protein sequence ID" value="USW57280.1"/>
    <property type="molecule type" value="Genomic_DNA"/>
</dbReference>
<keyword evidence="2" id="KW-1185">Reference proteome</keyword>
<sequence length="370" mass="41410">MEVDTPTCVSASNMDSAFFYQDLSRAVTRLCDAEITIREKQVELQLELNGADDPVHDDLDNELRTIDLARSDLGLYFASGYNRFRTDRPGDDPLDWQNWKEIAALNSTMAVLFREDEKWQAPEELDELDREYQQILADCEPRDLGPGLPPTSPSFDFTANAAEPGFPIALTPSNLADPAPHTRLDHYSTIIFSPAYQSWIELRCPACSGGNYSSATSNPFRGVLTFKKHLSLSHRMPRLSAAGVVEYCLHRYVSQDQVDALLTLGDKALGMMDKVCAQTQPDEEDDGFWTLGEQEKNSVLGWECIVQDEQGTHHELACPVVGCGGANAPKRGKSFFRGLVGLHDHIRASHPAAHKLETLKEMFFVTRWRC</sequence>
<organism evidence="1 2">
    <name type="scientific">Septoria linicola</name>
    <dbReference type="NCBI Taxonomy" id="215465"/>
    <lineage>
        <taxon>Eukaryota</taxon>
        <taxon>Fungi</taxon>
        <taxon>Dikarya</taxon>
        <taxon>Ascomycota</taxon>
        <taxon>Pezizomycotina</taxon>
        <taxon>Dothideomycetes</taxon>
        <taxon>Dothideomycetidae</taxon>
        <taxon>Mycosphaerellales</taxon>
        <taxon>Mycosphaerellaceae</taxon>
        <taxon>Septoria</taxon>
    </lineage>
</organism>
<evidence type="ECO:0000313" key="1">
    <source>
        <dbReference type="EMBL" id="USW57280.1"/>
    </source>
</evidence>
<reference evidence="1" key="1">
    <citation type="submission" date="2022-06" db="EMBL/GenBank/DDBJ databases">
        <title>Complete genome sequences of two strains of the flax pathogen Septoria linicola.</title>
        <authorList>
            <person name="Lapalu N."/>
            <person name="Simon A."/>
            <person name="Demenou B."/>
            <person name="Paumier D."/>
            <person name="Guillot M.-P."/>
            <person name="Gout L."/>
            <person name="Valade R."/>
        </authorList>
    </citation>
    <scope>NUCLEOTIDE SEQUENCE</scope>
    <source>
        <strain evidence="1">SE15195</strain>
    </source>
</reference>
<accession>A0A9Q9B327</accession>
<dbReference type="Proteomes" id="UP001056384">
    <property type="component" value="Chromosome 9"/>
</dbReference>
<evidence type="ECO:0000313" key="2">
    <source>
        <dbReference type="Proteomes" id="UP001056384"/>
    </source>
</evidence>
<gene>
    <name evidence="1" type="ORF">Slin15195_G105990</name>
</gene>
<dbReference type="AlphaFoldDB" id="A0A9Q9B327"/>
<name>A0A9Q9B327_9PEZI</name>